<comment type="similarity">
    <text evidence="3 7">Belongs to the metallo-beta-lactamase superfamily. Glyoxalase II family.</text>
</comment>
<evidence type="ECO:0000256" key="7">
    <source>
        <dbReference type="HAMAP-Rule" id="MF_01374"/>
    </source>
</evidence>
<evidence type="ECO:0000256" key="4">
    <source>
        <dbReference type="ARBA" id="ARBA00022723"/>
    </source>
</evidence>
<protein>
    <recommendedName>
        <fullName evidence="7">Hydroxyacylglutathione hydrolase</fullName>
        <ecNumber evidence="7">3.1.2.6</ecNumber>
    </recommendedName>
    <alternativeName>
        <fullName evidence="7">Glyoxalase II</fullName>
        <shortName evidence="7">Glx II</shortName>
    </alternativeName>
</protein>
<dbReference type="CDD" id="cd07723">
    <property type="entry name" value="hydroxyacylglutathione_hydrolase_MBL-fold"/>
    <property type="match status" value="1"/>
</dbReference>
<dbReference type="Gene3D" id="3.60.15.10">
    <property type="entry name" value="Ribonuclease Z/Hydroxyacylglutathione hydrolase-like"/>
    <property type="match status" value="1"/>
</dbReference>
<dbReference type="AlphaFoldDB" id="A0A1I3GEQ8"/>
<dbReference type="Proteomes" id="UP000199377">
    <property type="component" value="Unassembled WGS sequence"/>
</dbReference>
<accession>A0A1I3GEQ8</accession>
<keyword evidence="5 7" id="KW-0378">Hydrolase</keyword>
<dbReference type="PANTHER" id="PTHR43705:SF1">
    <property type="entry name" value="HYDROXYACYLGLUTATHIONE HYDROLASE GLOB"/>
    <property type="match status" value="1"/>
</dbReference>
<dbReference type="GO" id="GO:0046872">
    <property type="term" value="F:metal ion binding"/>
    <property type="evidence" value="ECO:0007669"/>
    <property type="project" value="UniProtKB-KW"/>
</dbReference>
<keyword evidence="10" id="KW-1185">Reference proteome</keyword>
<feature type="binding site" evidence="7">
    <location>
        <position position="58"/>
    </location>
    <ligand>
        <name>Zn(2+)</name>
        <dbReference type="ChEBI" id="CHEBI:29105"/>
        <label>1</label>
    </ligand>
</feature>
<feature type="binding site" evidence="7">
    <location>
        <position position="56"/>
    </location>
    <ligand>
        <name>Zn(2+)</name>
        <dbReference type="ChEBI" id="CHEBI:29105"/>
        <label>1</label>
    </ligand>
</feature>
<evidence type="ECO:0000313" key="10">
    <source>
        <dbReference type="Proteomes" id="UP000199377"/>
    </source>
</evidence>
<dbReference type="InterPro" id="IPR035680">
    <property type="entry name" value="Clx_II_MBL"/>
</dbReference>
<feature type="domain" description="Metallo-beta-lactamase" evidence="8">
    <location>
        <begin position="13"/>
        <end position="171"/>
    </location>
</feature>
<name>A0A1I3GEQ8_9RHOB</name>
<dbReference type="GO" id="GO:0019243">
    <property type="term" value="P:methylglyoxal catabolic process to D-lactate via S-lactoyl-glutathione"/>
    <property type="evidence" value="ECO:0007669"/>
    <property type="project" value="UniProtKB-UniRule"/>
</dbReference>
<gene>
    <name evidence="7" type="primary">gloB</name>
    <name evidence="9" type="ORF">SAMN05216258_105124</name>
</gene>
<sequence>MPLEIQVIPCLQDNYGYLIHETSEDVWAVVDAPEAAPLKAAIDAAGGRLDLILVTHHHDDHIQGIPDLVAAYGARVVGHGADAKRLPALDVAVSEGESVQVGAERATILDVSGHTIGHIAFCFEGAKVAFTADSLMALGCGRVFEGTYAQMWESLKKLMALDPQTQVYSGHNYGAANGRFALSIEPENAALKARIEAIAAADAAGEPIVPVTLAEEFATNPFLRAGEASVKANLGMEGAEDGAVFAEVRKRKDSF</sequence>
<dbReference type="EC" id="3.1.2.6" evidence="7"/>
<evidence type="ECO:0000256" key="1">
    <source>
        <dbReference type="ARBA" id="ARBA00001623"/>
    </source>
</evidence>
<dbReference type="PANTHER" id="PTHR43705">
    <property type="entry name" value="HYDROXYACYLGLUTATHIONE HYDROLASE"/>
    <property type="match status" value="1"/>
</dbReference>
<organism evidence="9 10">
    <name type="scientific">Albimonas pacifica</name>
    <dbReference type="NCBI Taxonomy" id="1114924"/>
    <lineage>
        <taxon>Bacteria</taxon>
        <taxon>Pseudomonadati</taxon>
        <taxon>Pseudomonadota</taxon>
        <taxon>Alphaproteobacteria</taxon>
        <taxon>Rhodobacterales</taxon>
        <taxon>Paracoccaceae</taxon>
        <taxon>Albimonas</taxon>
    </lineage>
</organism>
<comment type="cofactor">
    <cofactor evidence="7">
        <name>Zn(2+)</name>
        <dbReference type="ChEBI" id="CHEBI:29105"/>
    </cofactor>
    <text evidence="7">Binds 2 Zn(2+) ions per subunit.</text>
</comment>
<dbReference type="InterPro" id="IPR036866">
    <property type="entry name" value="RibonucZ/Hydroxyglut_hydro"/>
</dbReference>
<comment type="catalytic activity">
    <reaction evidence="1 7">
        <text>an S-(2-hydroxyacyl)glutathione + H2O = a 2-hydroxy carboxylate + glutathione + H(+)</text>
        <dbReference type="Rhea" id="RHEA:21864"/>
        <dbReference type="ChEBI" id="CHEBI:15377"/>
        <dbReference type="ChEBI" id="CHEBI:15378"/>
        <dbReference type="ChEBI" id="CHEBI:57925"/>
        <dbReference type="ChEBI" id="CHEBI:58896"/>
        <dbReference type="ChEBI" id="CHEBI:71261"/>
        <dbReference type="EC" id="3.1.2.6"/>
    </reaction>
</comment>
<feature type="binding site" evidence="7">
    <location>
        <position position="60"/>
    </location>
    <ligand>
        <name>Zn(2+)</name>
        <dbReference type="ChEBI" id="CHEBI:29105"/>
        <label>2</label>
    </ligand>
</feature>
<evidence type="ECO:0000256" key="6">
    <source>
        <dbReference type="ARBA" id="ARBA00022833"/>
    </source>
</evidence>
<evidence type="ECO:0000259" key="8">
    <source>
        <dbReference type="SMART" id="SM00849"/>
    </source>
</evidence>
<dbReference type="Pfam" id="PF16123">
    <property type="entry name" value="HAGH_C"/>
    <property type="match status" value="1"/>
</dbReference>
<dbReference type="STRING" id="1114924.SAMN05216258_105124"/>
<evidence type="ECO:0000256" key="3">
    <source>
        <dbReference type="ARBA" id="ARBA00006759"/>
    </source>
</evidence>
<dbReference type="OrthoDB" id="9802248at2"/>
<dbReference type="InterPro" id="IPR017782">
    <property type="entry name" value="Hydroxyacylglutathione_Hdrlase"/>
</dbReference>
<reference evidence="9 10" key="1">
    <citation type="submission" date="2016-10" db="EMBL/GenBank/DDBJ databases">
        <authorList>
            <person name="de Groot N.N."/>
        </authorList>
    </citation>
    <scope>NUCLEOTIDE SEQUENCE [LARGE SCALE GENOMIC DNA]</scope>
    <source>
        <strain evidence="9 10">CGMCC 1.11030</strain>
    </source>
</reference>
<comment type="subunit">
    <text evidence="7">Monomer.</text>
</comment>
<keyword evidence="4 7" id="KW-0479">Metal-binding</keyword>
<feature type="binding site" evidence="7">
    <location>
        <position position="114"/>
    </location>
    <ligand>
        <name>Zn(2+)</name>
        <dbReference type="ChEBI" id="CHEBI:29105"/>
        <label>1</label>
    </ligand>
</feature>
<feature type="binding site" evidence="7">
    <location>
        <position position="171"/>
    </location>
    <ligand>
        <name>Zn(2+)</name>
        <dbReference type="ChEBI" id="CHEBI:29105"/>
        <label>2</label>
    </ligand>
</feature>
<feature type="binding site" evidence="7">
    <location>
        <position position="61"/>
    </location>
    <ligand>
        <name>Zn(2+)</name>
        <dbReference type="ChEBI" id="CHEBI:29105"/>
        <label>2</label>
    </ligand>
</feature>
<dbReference type="InterPro" id="IPR032282">
    <property type="entry name" value="HAGH_C"/>
</dbReference>
<evidence type="ECO:0000256" key="2">
    <source>
        <dbReference type="ARBA" id="ARBA00004963"/>
    </source>
</evidence>
<dbReference type="UniPathway" id="UPA00619">
    <property type="reaction ID" value="UER00676"/>
</dbReference>
<proteinExistence type="inferred from homology"/>
<dbReference type="PIRSF" id="PIRSF005457">
    <property type="entry name" value="Glx"/>
    <property type="match status" value="1"/>
</dbReference>
<dbReference type="SMART" id="SM00849">
    <property type="entry name" value="Lactamase_B"/>
    <property type="match status" value="1"/>
</dbReference>
<dbReference type="RefSeq" id="WP_092859968.1">
    <property type="nucleotide sequence ID" value="NZ_FOQH01000005.1"/>
</dbReference>
<evidence type="ECO:0000313" key="9">
    <source>
        <dbReference type="EMBL" id="SFI21923.1"/>
    </source>
</evidence>
<dbReference type="InterPro" id="IPR001279">
    <property type="entry name" value="Metallo-B-lactamas"/>
</dbReference>
<dbReference type="InterPro" id="IPR050110">
    <property type="entry name" value="Glyoxalase_II_hydrolase"/>
</dbReference>
<dbReference type="Pfam" id="PF00753">
    <property type="entry name" value="Lactamase_B"/>
    <property type="match status" value="1"/>
</dbReference>
<feature type="binding site" evidence="7">
    <location>
        <position position="133"/>
    </location>
    <ligand>
        <name>Zn(2+)</name>
        <dbReference type="ChEBI" id="CHEBI:29105"/>
        <label>2</label>
    </ligand>
</feature>
<dbReference type="SUPFAM" id="SSF56281">
    <property type="entry name" value="Metallo-hydrolase/oxidoreductase"/>
    <property type="match status" value="1"/>
</dbReference>
<dbReference type="HAMAP" id="MF_01374">
    <property type="entry name" value="Glyoxalase_2"/>
    <property type="match status" value="1"/>
</dbReference>
<dbReference type="EMBL" id="FOQH01000005">
    <property type="protein sequence ID" value="SFI21923.1"/>
    <property type="molecule type" value="Genomic_DNA"/>
</dbReference>
<keyword evidence="6 7" id="KW-0862">Zinc</keyword>
<evidence type="ECO:0000256" key="5">
    <source>
        <dbReference type="ARBA" id="ARBA00022801"/>
    </source>
</evidence>
<comment type="pathway">
    <text evidence="2 7">Secondary metabolite metabolism; methylglyoxal degradation; (R)-lactate from methylglyoxal: step 2/2.</text>
</comment>
<dbReference type="GO" id="GO:0004416">
    <property type="term" value="F:hydroxyacylglutathione hydrolase activity"/>
    <property type="evidence" value="ECO:0007669"/>
    <property type="project" value="UniProtKB-UniRule"/>
</dbReference>
<dbReference type="NCBIfam" id="TIGR03413">
    <property type="entry name" value="GSH_gloB"/>
    <property type="match status" value="1"/>
</dbReference>
<feature type="binding site" evidence="7">
    <location>
        <position position="133"/>
    </location>
    <ligand>
        <name>Zn(2+)</name>
        <dbReference type="ChEBI" id="CHEBI:29105"/>
        <label>1</label>
    </ligand>
</feature>
<comment type="function">
    <text evidence="7">Thiolesterase that catalyzes the hydrolysis of S-D-lactoyl-glutathione to form glutathione and D-lactic acid.</text>
</comment>